<dbReference type="Pfam" id="PF00106">
    <property type="entry name" value="adh_short"/>
    <property type="match status" value="1"/>
</dbReference>
<sequence>MGVLVTVWDLVQLWCLLVYNYILGIISFFVPPKRKSIAGDIALVTGAGHGIGKELALELSKLGAILVVWDVHKENNAKTAQEIKAAGGKAYAYVCDITNSTSIAEVAKKVRQDVGEVTLLVNNAGILNGGPFMELTEPDIRRTFEVNTLSHFWMMKEFLPAMIKQNRGHILNVISMAAYTGAVMMSDYCASKHAALGLFKTVRMELNQAGHRNIHMTALCPMFVDTGLVKKFTLKHGRVLTPNEVALAGLDGMLRNYELVSVPSWIVYVTKYLDGILPRKAAEALRSRSGIKVYSQYNKQD</sequence>
<evidence type="ECO:0000256" key="2">
    <source>
        <dbReference type="ARBA" id="ARBA00006484"/>
    </source>
</evidence>
<dbReference type="OrthoDB" id="10253736at2759"/>
<dbReference type="GeneID" id="106052202"/>
<evidence type="ECO:0000313" key="14">
    <source>
        <dbReference type="Proteomes" id="UP001165740"/>
    </source>
</evidence>
<evidence type="ECO:0000256" key="6">
    <source>
        <dbReference type="ARBA" id="ARBA00023002"/>
    </source>
</evidence>
<accession>A0A9W2ZAI3</accession>
<reference evidence="15 16" key="1">
    <citation type="submission" date="2025-04" db="UniProtKB">
        <authorList>
            <consortium name="RefSeq"/>
        </authorList>
    </citation>
    <scope>IDENTIFICATION</scope>
</reference>
<dbReference type="OMA" id="DIIRWIT"/>
<dbReference type="AlphaFoldDB" id="A0A9W2ZAI3"/>
<dbReference type="PROSITE" id="PS00061">
    <property type="entry name" value="ADH_SHORT"/>
    <property type="match status" value="1"/>
</dbReference>
<dbReference type="InterPro" id="IPR036291">
    <property type="entry name" value="NAD(P)-bd_dom_sf"/>
</dbReference>
<dbReference type="PANTHER" id="PTHR24322">
    <property type="entry name" value="PKSB"/>
    <property type="match status" value="1"/>
</dbReference>
<keyword evidence="6" id="KW-0560">Oxidoreductase</keyword>
<keyword evidence="8 13" id="KW-0472">Membrane</keyword>
<evidence type="ECO:0000313" key="16">
    <source>
        <dbReference type="RefSeq" id="XP_055871901.1"/>
    </source>
</evidence>
<keyword evidence="4" id="KW-0521">NADP</keyword>
<comment type="subcellular location">
    <subcellularLocation>
        <location evidence="1">Membrane</location>
        <topology evidence="1">Multi-pass membrane protein</topology>
    </subcellularLocation>
</comment>
<dbReference type="GO" id="GO:0052650">
    <property type="term" value="F:all-trans-retinol dehydrogenase (NADP+) activity"/>
    <property type="evidence" value="ECO:0007669"/>
    <property type="project" value="UniProtKB-ARBA"/>
</dbReference>
<dbReference type="RefSeq" id="XP_055871900.1">
    <property type="nucleotide sequence ID" value="XM_056015925.1"/>
</dbReference>
<dbReference type="GO" id="GO:0005811">
    <property type="term" value="C:lipid droplet"/>
    <property type="evidence" value="ECO:0007669"/>
    <property type="project" value="TreeGrafter"/>
</dbReference>
<feature type="transmembrane region" description="Helical" evidence="13">
    <location>
        <begin position="6"/>
        <end position="30"/>
    </location>
</feature>
<dbReference type="GO" id="GO:0016020">
    <property type="term" value="C:membrane"/>
    <property type="evidence" value="ECO:0007669"/>
    <property type="project" value="UniProtKB-SubCell"/>
</dbReference>
<dbReference type="FunFam" id="3.40.50.720:FF:000131">
    <property type="entry name" value="Short-chain dehydrogenase/reductase 3"/>
    <property type="match status" value="1"/>
</dbReference>
<evidence type="ECO:0000256" key="1">
    <source>
        <dbReference type="ARBA" id="ARBA00004141"/>
    </source>
</evidence>
<protein>
    <recommendedName>
        <fullName evidence="10">Short-chain dehydrogenase/reductase 3</fullName>
    </recommendedName>
    <alternativeName>
        <fullName evidence="11">Retinal short-chain dehydrogenase/reductase 1</fullName>
    </alternativeName>
</protein>
<dbReference type="InterPro" id="IPR020904">
    <property type="entry name" value="Sc_DH/Rdtase_CS"/>
</dbReference>
<evidence type="ECO:0000256" key="7">
    <source>
        <dbReference type="ARBA" id="ARBA00023098"/>
    </source>
</evidence>
<evidence type="ECO:0000256" key="8">
    <source>
        <dbReference type="ARBA" id="ARBA00023136"/>
    </source>
</evidence>
<name>A0A9W2ZAI3_BIOGL</name>
<dbReference type="PRINTS" id="PR00081">
    <property type="entry name" value="GDHRDH"/>
</dbReference>
<evidence type="ECO:0000256" key="11">
    <source>
        <dbReference type="ARBA" id="ARBA00082544"/>
    </source>
</evidence>
<dbReference type="Proteomes" id="UP001165740">
    <property type="component" value="Chromosome 17"/>
</dbReference>
<dbReference type="Gene3D" id="3.40.50.720">
    <property type="entry name" value="NAD(P)-binding Rossmann-like Domain"/>
    <property type="match status" value="1"/>
</dbReference>
<organism evidence="14 15">
    <name type="scientific">Biomphalaria glabrata</name>
    <name type="common">Bloodfluke planorb</name>
    <name type="synonym">Freshwater snail</name>
    <dbReference type="NCBI Taxonomy" id="6526"/>
    <lineage>
        <taxon>Eukaryota</taxon>
        <taxon>Metazoa</taxon>
        <taxon>Spiralia</taxon>
        <taxon>Lophotrochozoa</taxon>
        <taxon>Mollusca</taxon>
        <taxon>Gastropoda</taxon>
        <taxon>Heterobranchia</taxon>
        <taxon>Euthyneura</taxon>
        <taxon>Panpulmonata</taxon>
        <taxon>Hygrophila</taxon>
        <taxon>Lymnaeoidea</taxon>
        <taxon>Planorbidae</taxon>
        <taxon>Biomphalaria</taxon>
    </lineage>
</organism>
<dbReference type="PRINTS" id="PR00080">
    <property type="entry name" value="SDRFAMILY"/>
</dbReference>
<proteinExistence type="inferred from homology"/>
<evidence type="ECO:0000256" key="3">
    <source>
        <dbReference type="ARBA" id="ARBA00022692"/>
    </source>
</evidence>
<evidence type="ECO:0000256" key="5">
    <source>
        <dbReference type="ARBA" id="ARBA00022989"/>
    </source>
</evidence>
<gene>
    <name evidence="15 16 17" type="primary">LOC106052202</name>
</gene>
<evidence type="ECO:0000256" key="12">
    <source>
        <dbReference type="RuleBase" id="RU000363"/>
    </source>
</evidence>
<evidence type="ECO:0000313" key="15">
    <source>
        <dbReference type="RefSeq" id="XP_055871900.1"/>
    </source>
</evidence>
<evidence type="ECO:0000256" key="9">
    <source>
        <dbReference type="ARBA" id="ARBA00059620"/>
    </source>
</evidence>
<dbReference type="SUPFAM" id="SSF51735">
    <property type="entry name" value="NAD(P)-binding Rossmann-fold domains"/>
    <property type="match status" value="1"/>
</dbReference>
<keyword evidence="14" id="KW-1185">Reference proteome</keyword>
<evidence type="ECO:0000256" key="13">
    <source>
        <dbReference type="SAM" id="Phobius"/>
    </source>
</evidence>
<dbReference type="RefSeq" id="XP_055871902.1">
    <property type="nucleotide sequence ID" value="XM_056015927.1"/>
</dbReference>
<evidence type="ECO:0000256" key="4">
    <source>
        <dbReference type="ARBA" id="ARBA00022857"/>
    </source>
</evidence>
<dbReference type="InterPro" id="IPR002347">
    <property type="entry name" value="SDR_fam"/>
</dbReference>
<keyword evidence="7" id="KW-0443">Lipid metabolism</keyword>
<dbReference type="RefSeq" id="XP_055871901.1">
    <property type="nucleotide sequence ID" value="XM_056015926.1"/>
</dbReference>
<evidence type="ECO:0000313" key="17">
    <source>
        <dbReference type="RefSeq" id="XP_055871902.1"/>
    </source>
</evidence>
<evidence type="ECO:0000256" key="10">
    <source>
        <dbReference type="ARBA" id="ARBA00068717"/>
    </source>
</evidence>
<comment type="function">
    <text evidence="9">Catalyzes the reduction of all-trans-retinal to all-trans-retinol in the presence of NADPH.</text>
</comment>
<keyword evidence="5 13" id="KW-1133">Transmembrane helix</keyword>
<dbReference type="CDD" id="cd05339">
    <property type="entry name" value="17beta-HSDXI-like_SDR_c"/>
    <property type="match status" value="1"/>
</dbReference>
<keyword evidence="3 13" id="KW-0812">Transmembrane</keyword>
<dbReference type="PANTHER" id="PTHR24322:SF736">
    <property type="entry name" value="RETINOL DEHYDROGENASE 10"/>
    <property type="match status" value="1"/>
</dbReference>
<comment type="similarity">
    <text evidence="2 12">Belongs to the short-chain dehydrogenases/reductases (SDR) family.</text>
</comment>